<evidence type="ECO:0000313" key="5">
    <source>
        <dbReference type="Proteomes" id="UP000693672"/>
    </source>
</evidence>
<organism evidence="4 5">
    <name type="scientific">Paenibacillus solanacearum</name>
    <dbReference type="NCBI Taxonomy" id="2048548"/>
    <lineage>
        <taxon>Bacteria</taxon>
        <taxon>Bacillati</taxon>
        <taxon>Bacillota</taxon>
        <taxon>Bacilli</taxon>
        <taxon>Bacillales</taxon>
        <taxon>Paenibacillaceae</taxon>
        <taxon>Paenibacillus</taxon>
    </lineage>
</organism>
<reference evidence="4" key="1">
    <citation type="submission" date="2021-06" db="EMBL/GenBank/DDBJ databases">
        <authorList>
            <person name="Criscuolo A."/>
        </authorList>
    </citation>
    <scope>NUCLEOTIDE SEQUENCE</scope>
    <source>
        <strain evidence="4">CIP111600</strain>
    </source>
</reference>
<sequence>MKRIWIMGLTAAFLCLNAVPVQAQLPEPTYSESAVPQPQAVHPDASRDSLAGTQAEDGVYREAAYRSGRRTYTGGRTAPGAGARTGTPAGNVRTAPGTGPANPASPYPNRGTGLGGLFGGFAAGALLGSLFNPFGLFGGAGYGTAYGGGMSFLSLIVWGVVIYFVIRLFRRARHKS</sequence>
<feature type="transmembrane region" description="Helical" evidence="2">
    <location>
        <begin position="145"/>
        <end position="166"/>
    </location>
</feature>
<protein>
    <submittedName>
        <fullName evidence="4">Uncharacterized protein</fullName>
    </submittedName>
</protein>
<evidence type="ECO:0000256" key="3">
    <source>
        <dbReference type="SAM" id="SignalP"/>
    </source>
</evidence>
<feature type="signal peptide" evidence="3">
    <location>
        <begin position="1"/>
        <end position="23"/>
    </location>
</feature>
<proteinExistence type="predicted"/>
<gene>
    <name evidence="4" type="ORF">PAESOLCIP111_02806</name>
</gene>
<name>A0A916NQK0_9BACL</name>
<keyword evidence="2" id="KW-0812">Transmembrane</keyword>
<evidence type="ECO:0000313" key="4">
    <source>
        <dbReference type="EMBL" id="CAG7626208.1"/>
    </source>
</evidence>
<keyword evidence="5" id="KW-1185">Reference proteome</keyword>
<feature type="compositionally biased region" description="Low complexity" evidence="1">
    <location>
        <begin position="70"/>
        <end position="90"/>
    </location>
</feature>
<dbReference type="Proteomes" id="UP000693672">
    <property type="component" value="Unassembled WGS sequence"/>
</dbReference>
<feature type="region of interest" description="Disordered" evidence="1">
    <location>
        <begin position="30"/>
        <end position="53"/>
    </location>
</feature>
<keyword evidence="3" id="KW-0732">Signal</keyword>
<dbReference type="AlphaFoldDB" id="A0A916NQK0"/>
<evidence type="ECO:0000256" key="2">
    <source>
        <dbReference type="SAM" id="Phobius"/>
    </source>
</evidence>
<keyword evidence="2" id="KW-0472">Membrane</keyword>
<feature type="chain" id="PRO_5036907572" evidence="3">
    <location>
        <begin position="24"/>
        <end position="176"/>
    </location>
</feature>
<dbReference type="RefSeq" id="WP_218092564.1">
    <property type="nucleotide sequence ID" value="NZ_CAJVAS010000010.1"/>
</dbReference>
<keyword evidence="2" id="KW-1133">Transmembrane helix</keyword>
<comment type="caution">
    <text evidence="4">The sequence shown here is derived from an EMBL/GenBank/DDBJ whole genome shotgun (WGS) entry which is preliminary data.</text>
</comment>
<dbReference type="EMBL" id="CAJVAS010000010">
    <property type="protein sequence ID" value="CAG7626208.1"/>
    <property type="molecule type" value="Genomic_DNA"/>
</dbReference>
<evidence type="ECO:0000256" key="1">
    <source>
        <dbReference type="SAM" id="MobiDB-lite"/>
    </source>
</evidence>
<accession>A0A916NQK0</accession>
<feature type="region of interest" description="Disordered" evidence="1">
    <location>
        <begin position="70"/>
        <end position="108"/>
    </location>
</feature>